<keyword evidence="2" id="KW-0812">Transmembrane</keyword>
<reference evidence="3" key="2">
    <citation type="journal article" date="2024" name="Plant">
        <title>Genomic evolution and insights into agronomic trait innovations of Sesamum species.</title>
        <authorList>
            <person name="Miao H."/>
            <person name="Wang L."/>
            <person name="Qu L."/>
            <person name="Liu H."/>
            <person name="Sun Y."/>
            <person name="Le M."/>
            <person name="Wang Q."/>
            <person name="Wei S."/>
            <person name="Zheng Y."/>
            <person name="Lin W."/>
            <person name="Duan Y."/>
            <person name="Cao H."/>
            <person name="Xiong S."/>
            <person name="Wang X."/>
            <person name="Wei L."/>
            <person name="Li C."/>
            <person name="Ma Q."/>
            <person name="Ju M."/>
            <person name="Zhao R."/>
            <person name="Li G."/>
            <person name="Mu C."/>
            <person name="Tian Q."/>
            <person name="Mei H."/>
            <person name="Zhang T."/>
            <person name="Gao T."/>
            <person name="Zhang H."/>
        </authorList>
    </citation>
    <scope>NUCLEOTIDE SEQUENCE</scope>
    <source>
        <strain evidence="3">KEN8</strain>
    </source>
</reference>
<accession>A0AAW2RSL8</accession>
<gene>
    <name evidence="3" type="ORF">Scaly_0581500</name>
</gene>
<keyword evidence="1" id="KW-0694">RNA-binding</keyword>
<dbReference type="PANTHER" id="PTHR10501">
    <property type="entry name" value="U1 SMALL NUCLEAR RIBONUCLEOPROTEIN A/U2 SMALL NUCLEAR RIBONUCLEOPROTEIN B"/>
    <property type="match status" value="1"/>
</dbReference>
<dbReference type="AlphaFoldDB" id="A0AAW2RSL8"/>
<keyword evidence="2" id="KW-0472">Membrane</keyword>
<evidence type="ECO:0000313" key="3">
    <source>
        <dbReference type="EMBL" id="KAL0382942.1"/>
    </source>
</evidence>
<feature type="transmembrane region" description="Helical" evidence="2">
    <location>
        <begin position="307"/>
        <end position="328"/>
    </location>
</feature>
<dbReference type="InterPro" id="IPR012677">
    <property type="entry name" value="Nucleotide-bd_a/b_plait_sf"/>
</dbReference>
<organism evidence="3">
    <name type="scientific">Sesamum calycinum</name>
    <dbReference type="NCBI Taxonomy" id="2727403"/>
    <lineage>
        <taxon>Eukaryota</taxon>
        <taxon>Viridiplantae</taxon>
        <taxon>Streptophyta</taxon>
        <taxon>Embryophyta</taxon>
        <taxon>Tracheophyta</taxon>
        <taxon>Spermatophyta</taxon>
        <taxon>Magnoliopsida</taxon>
        <taxon>eudicotyledons</taxon>
        <taxon>Gunneridae</taxon>
        <taxon>Pentapetalae</taxon>
        <taxon>asterids</taxon>
        <taxon>lamiids</taxon>
        <taxon>Lamiales</taxon>
        <taxon>Pedaliaceae</taxon>
        <taxon>Sesamum</taxon>
    </lineage>
</organism>
<evidence type="ECO:0000256" key="2">
    <source>
        <dbReference type="SAM" id="Phobius"/>
    </source>
</evidence>
<dbReference type="Gene3D" id="3.30.70.330">
    <property type="match status" value="1"/>
</dbReference>
<protein>
    <submittedName>
        <fullName evidence="3">Protein MATERNALLY EXPRESSED5</fullName>
    </submittedName>
</protein>
<keyword evidence="2" id="KW-1133">Transmembrane helix</keyword>
<name>A0AAW2RSL8_9LAMI</name>
<sequence>MTRLSLGKETEDNSEGSQRQLLFVVVVVLLRPLEVDRAAWNIMPSNHFSTYNVPGDYQGRSYRDTVSQMPTDAYHAHHDGRGHSVHMQHGPGYYSRENYWDRNHARPPYDHYLPSGSSFAPARTGGGMPHIPLPPNACSTLYVEGLPANSTRREVAHIFRPFVGYLGLRLVSREARQVMRQGQWMSCKESYYSTALRVNYMFGSLRTWFYDVLALSTRFWNLAHFPVQALDHVLKETVDHVSVYVSISAGIPDEKLEHSQVWVCLLNGSLQCVGIVAQGSLSLSTGSALRDGHGMRFSYASITDNRALFVSISVSSATVCLLCFLLVVKGKDPKWSVGPVGSNWLGFCYVGVSLSGTTDGEMWVKSSRN</sequence>
<dbReference type="GO" id="GO:0003723">
    <property type="term" value="F:RNA binding"/>
    <property type="evidence" value="ECO:0007669"/>
    <property type="project" value="UniProtKB-KW"/>
</dbReference>
<comment type="caution">
    <text evidence="3">The sequence shown here is derived from an EMBL/GenBank/DDBJ whole genome shotgun (WGS) entry which is preliminary data.</text>
</comment>
<dbReference type="EMBL" id="JACGWM010000003">
    <property type="protein sequence ID" value="KAL0382942.1"/>
    <property type="molecule type" value="Genomic_DNA"/>
</dbReference>
<reference evidence="3" key="1">
    <citation type="submission" date="2020-06" db="EMBL/GenBank/DDBJ databases">
        <authorList>
            <person name="Li T."/>
            <person name="Hu X."/>
            <person name="Zhang T."/>
            <person name="Song X."/>
            <person name="Zhang H."/>
            <person name="Dai N."/>
            <person name="Sheng W."/>
            <person name="Hou X."/>
            <person name="Wei L."/>
        </authorList>
    </citation>
    <scope>NUCLEOTIDE SEQUENCE</scope>
    <source>
        <strain evidence="3">KEN8</strain>
        <tissue evidence="3">Leaf</tissue>
    </source>
</reference>
<evidence type="ECO:0000256" key="1">
    <source>
        <dbReference type="ARBA" id="ARBA00022884"/>
    </source>
</evidence>
<proteinExistence type="predicted"/>